<keyword evidence="2" id="KW-1185">Reference proteome</keyword>
<dbReference type="Pfam" id="PF15731">
    <property type="entry name" value="MqsA_antitoxin"/>
    <property type="match status" value="1"/>
</dbReference>
<evidence type="ECO:0000313" key="1">
    <source>
        <dbReference type="EMBL" id="AFM25798.1"/>
    </source>
</evidence>
<gene>
    <name evidence="1" type="ordered locus">Desti_3136</name>
</gene>
<dbReference type="RefSeq" id="WP_014810935.1">
    <property type="nucleotide sequence ID" value="NC_018025.1"/>
</dbReference>
<dbReference type="HOGENOM" id="CLU_2733510_0_0_7"/>
<evidence type="ECO:0000313" key="2">
    <source>
        <dbReference type="Proteomes" id="UP000006055"/>
    </source>
</evidence>
<protein>
    <submittedName>
        <fullName evidence="1">YgiT-type zinc finger domain protein</fullName>
    </submittedName>
</protein>
<dbReference type="Proteomes" id="UP000006055">
    <property type="component" value="Chromosome"/>
</dbReference>
<sequence>MRCPSCGHPEMVTRICDEILSYGGKSVILHEMKGDFCPECGEGVWAVESYRRFTEEQSKLLDNLLNCSRLS</sequence>
<dbReference type="EMBL" id="CP003360">
    <property type="protein sequence ID" value="AFM25798.1"/>
    <property type="molecule type" value="Genomic_DNA"/>
</dbReference>
<dbReference type="InterPro" id="IPR022453">
    <property type="entry name" value="Znf_MqsA-type"/>
</dbReference>
<organism evidence="1 2">
    <name type="scientific">Desulfomonile tiedjei (strain ATCC 49306 / DSM 6799 / DCB-1)</name>
    <dbReference type="NCBI Taxonomy" id="706587"/>
    <lineage>
        <taxon>Bacteria</taxon>
        <taxon>Pseudomonadati</taxon>
        <taxon>Thermodesulfobacteriota</taxon>
        <taxon>Desulfomonilia</taxon>
        <taxon>Desulfomonilales</taxon>
        <taxon>Desulfomonilaceae</taxon>
        <taxon>Desulfomonile</taxon>
    </lineage>
</organism>
<name>I4C8A7_DESTA</name>
<dbReference type="KEGG" id="dti:Desti_3136"/>
<dbReference type="STRING" id="706587.Desti_3136"/>
<dbReference type="Gene3D" id="3.10.20.860">
    <property type="match status" value="1"/>
</dbReference>
<proteinExistence type="predicted"/>
<dbReference type="NCBIfam" id="TIGR03831">
    <property type="entry name" value="YgiT_finger"/>
    <property type="match status" value="1"/>
</dbReference>
<dbReference type="eggNOG" id="COG2944">
    <property type="taxonomic scope" value="Bacteria"/>
</dbReference>
<dbReference type="AlphaFoldDB" id="I4C8A7"/>
<dbReference type="InterPro" id="IPR032758">
    <property type="entry name" value="MqsA/HigA-2"/>
</dbReference>
<reference evidence="2" key="1">
    <citation type="submission" date="2012-06" db="EMBL/GenBank/DDBJ databases">
        <title>Complete sequence of chromosome of Desulfomonile tiedjei DSM 6799.</title>
        <authorList>
            <person name="Lucas S."/>
            <person name="Copeland A."/>
            <person name="Lapidus A."/>
            <person name="Glavina del Rio T."/>
            <person name="Dalin E."/>
            <person name="Tice H."/>
            <person name="Bruce D."/>
            <person name="Goodwin L."/>
            <person name="Pitluck S."/>
            <person name="Peters L."/>
            <person name="Ovchinnikova G."/>
            <person name="Zeytun A."/>
            <person name="Lu M."/>
            <person name="Kyrpides N."/>
            <person name="Mavromatis K."/>
            <person name="Ivanova N."/>
            <person name="Brettin T."/>
            <person name="Detter J.C."/>
            <person name="Han C."/>
            <person name="Larimer F."/>
            <person name="Land M."/>
            <person name="Hauser L."/>
            <person name="Markowitz V."/>
            <person name="Cheng J.-F."/>
            <person name="Hugenholtz P."/>
            <person name="Woyke T."/>
            <person name="Wu D."/>
            <person name="Spring S."/>
            <person name="Schroeder M."/>
            <person name="Brambilla E."/>
            <person name="Klenk H.-P."/>
            <person name="Eisen J.A."/>
        </authorList>
    </citation>
    <scope>NUCLEOTIDE SEQUENCE [LARGE SCALE GENOMIC DNA]</scope>
    <source>
        <strain evidence="2">ATCC 49306 / DSM 6799 / DCB-1</strain>
    </source>
</reference>
<accession>I4C8A7</accession>